<dbReference type="InterPro" id="IPR017853">
    <property type="entry name" value="GH"/>
</dbReference>
<keyword evidence="5 10" id="KW-0328">Glycosyltransferase</keyword>
<dbReference type="PATRIC" id="fig|1813736.3.peg.4530"/>
<dbReference type="KEGG" id="abac:LuPra_04290"/>
<evidence type="ECO:0000256" key="9">
    <source>
        <dbReference type="ARBA" id="ARBA00031501"/>
    </source>
</evidence>
<keyword evidence="6 10" id="KW-0808">Transferase</keyword>
<evidence type="ECO:0000256" key="1">
    <source>
        <dbReference type="ARBA" id="ARBA00000439"/>
    </source>
</evidence>
<dbReference type="PANTHER" id="PTHR32438">
    <property type="entry name" value="4-ALPHA-GLUCANOTRANSFERASE DPE1, CHLOROPLASTIC/AMYLOPLASTIC"/>
    <property type="match status" value="1"/>
</dbReference>
<dbReference type="AlphaFoldDB" id="A0A143PRT2"/>
<evidence type="ECO:0000256" key="3">
    <source>
        <dbReference type="ARBA" id="ARBA00012560"/>
    </source>
</evidence>
<keyword evidence="7 10" id="KW-0119">Carbohydrate metabolism</keyword>
<dbReference type="Pfam" id="PF02446">
    <property type="entry name" value="Glyco_hydro_77"/>
    <property type="match status" value="1"/>
</dbReference>
<dbReference type="EMBL" id="CP015136">
    <property type="protein sequence ID" value="AMY11046.1"/>
    <property type="molecule type" value="Genomic_DNA"/>
</dbReference>
<dbReference type="EC" id="2.4.1.25" evidence="3 10"/>
<protein>
    <recommendedName>
        <fullName evidence="4 10">4-alpha-glucanotransferase</fullName>
        <ecNumber evidence="3 10">2.4.1.25</ecNumber>
    </recommendedName>
    <alternativeName>
        <fullName evidence="8 10">Amylomaltase</fullName>
    </alternativeName>
    <alternativeName>
        <fullName evidence="9 10">Disproportionating enzyme</fullName>
    </alternativeName>
</protein>
<organism evidence="11 12">
    <name type="scientific">Luteitalea pratensis</name>
    <dbReference type="NCBI Taxonomy" id="1855912"/>
    <lineage>
        <taxon>Bacteria</taxon>
        <taxon>Pseudomonadati</taxon>
        <taxon>Acidobacteriota</taxon>
        <taxon>Vicinamibacteria</taxon>
        <taxon>Vicinamibacterales</taxon>
        <taxon>Vicinamibacteraceae</taxon>
        <taxon>Luteitalea</taxon>
    </lineage>
</organism>
<name>A0A143PRT2_LUTPR</name>
<evidence type="ECO:0000256" key="7">
    <source>
        <dbReference type="ARBA" id="ARBA00023277"/>
    </source>
</evidence>
<evidence type="ECO:0000256" key="6">
    <source>
        <dbReference type="ARBA" id="ARBA00022679"/>
    </source>
</evidence>
<dbReference type="Gene3D" id="3.20.20.80">
    <property type="entry name" value="Glycosidases"/>
    <property type="match status" value="1"/>
</dbReference>
<dbReference type="NCBIfam" id="NF011080">
    <property type="entry name" value="PRK14508.1-3"/>
    <property type="match status" value="1"/>
</dbReference>
<evidence type="ECO:0000256" key="8">
    <source>
        <dbReference type="ARBA" id="ARBA00031423"/>
    </source>
</evidence>
<sequence length="527" mass="58064">MTSPRVSGLLLHPTSLPGRYGIGDLGVEAHRFLDFLEQAGQRVWQVLPLGPTGYGDSPYQCFSAMAGNPLLVSPERLVQDGWLEQRDLEPLAALPVGTSDFDQVIAPRRDLLVRAFARFDAQAMTAQREALDAFCAEHAWWLDDFSLFMALKEAHGMRAWTSWPGPLRDRAPGALEDARRQHAAACRRHQFVQWQFFAHWRALRDAAAAREITLMGDMPIFVAHDSADVWAHRDQFDLRADGAPRVVAGVPPDYFSATGQLWGNPLYRWDRMKADDFSWWIGRMRMTLALVDQIRLDHFRGFVAYWEVPGDATTAASGVWQRGPGGDLLAAVSAALGPLPIVAENLGFITPDVEDLRTRHGLPGMAILQFAFGTDPQAPDFLPHNFTRDRVAYTGTHDNDTMIGWARGGAGESARSPDDVARERRYAEAYLDASGDDLAWAAIRGVLASVADTAIIPVQDVLGLGSDARMNVPGRASGNWRWRLQPGALKGPHASGLRRLADLYGRLPPSRQTFAVASRTEAAPAST</sequence>
<gene>
    <name evidence="11" type="primary">malQ_2</name>
    <name evidence="11" type="ORF">LuPra_04290</name>
</gene>
<reference evidence="11 12" key="1">
    <citation type="journal article" date="2016" name="Genome Announc.">
        <title>First Complete Genome Sequence of a Subdivision 6 Acidobacterium Strain.</title>
        <authorList>
            <person name="Huang S."/>
            <person name="Vieira S."/>
            <person name="Bunk B."/>
            <person name="Riedel T."/>
            <person name="Sproer C."/>
            <person name="Overmann J."/>
        </authorList>
    </citation>
    <scope>NUCLEOTIDE SEQUENCE [LARGE SCALE GENOMIC DNA]</scope>
    <source>
        <strain evidence="12">DSM 100886 HEG_-6_39</strain>
    </source>
</reference>
<comment type="similarity">
    <text evidence="2 10">Belongs to the disproportionating enzyme family.</text>
</comment>
<dbReference type="PANTHER" id="PTHR32438:SF5">
    <property type="entry name" value="4-ALPHA-GLUCANOTRANSFERASE DPE1, CHLOROPLASTIC_AMYLOPLASTIC"/>
    <property type="match status" value="1"/>
</dbReference>
<reference evidence="12" key="2">
    <citation type="submission" date="2016-04" db="EMBL/GenBank/DDBJ databases">
        <title>First Complete Genome Sequence of a Subdivision 6 Acidobacterium.</title>
        <authorList>
            <person name="Huang S."/>
            <person name="Vieira S."/>
            <person name="Bunk B."/>
            <person name="Riedel T."/>
            <person name="Sproeer C."/>
            <person name="Overmann J."/>
        </authorList>
    </citation>
    <scope>NUCLEOTIDE SEQUENCE [LARGE SCALE GENOMIC DNA]</scope>
    <source>
        <strain evidence="12">DSM 100886 HEG_-6_39</strain>
    </source>
</reference>
<evidence type="ECO:0000313" key="12">
    <source>
        <dbReference type="Proteomes" id="UP000076079"/>
    </source>
</evidence>
<evidence type="ECO:0000256" key="10">
    <source>
        <dbReference type="RuleBase" id="RU361207"/>
    </source>
</evidence>
<dbReference type="GO" id="GO:0005975">
    <property type="term" value="P:carbohydrate metabolic process"/>
    <property type="evidence" value="ECO:0007669"/>
    <property type="project" value="InterPro"/>
</dbReference>
<proteinExistence type="inferred from homology"/>
<evidence type="ECO:0000256" key="2">
    <source>
        <dbReference type="ARBA" id="ARBA00005684"/>
    </source>
</evidence>
<evidence type="ECO:0000256" key="5">
    <source>
        <dbReference type="ARBA" id="ARBA00022676"/>
    </source>
</evidence>
<dbReference type="InterPro" id="IPR003385">
    <property type="entry name" value="Glyco_hydro_77"/>
</dbReference>
<evidence type="ECO:0000313" key="11">
    <source>
        <dbReference type="EMBL" id="AMY11046.1"/>
    </source>
</evidence>
<evidence type="ECO:0000256" key="4">
    <source>
        <dbReference type="ARBA" id="ARBA00020295"/>
    </source>
</evidence>
<dbReference type="GO" id="GO:0004134">
    <property type="term" value="F:4-alpha-glucanotransferase activity"/>
    <property type="evidence" value="ECO:0007669"/>
    <property type="project" value="UniProtKB-EC"/>
</dbReference>
<dbReference type="STRING" id="1855912.LuPra_04290"/>
<accession>A0A143PRT2</accession>
<dbReference type="Proteomes" id="UP000076079">
    <property type="component" value="Chromosome"/>
</dbReference>
<dbReference type="SUPFAM" id="SSF51445">
    <property type="entry name" value="(Trans)glycosidases"/>
    <property type="match status" value="1"/>
</dbReference>
<comment type="catalytic activity">
    <reaction evidence="1 10">
        <text>Transfers a segment of a (1-&gt;4)-alpha-D-glucan to a new position in an acceptor, which may be glucose or a (1-&gt;4)-alpha-D-glucan.</text>
        <dbReference type="EC" id="2.4.1.25"/>
    </reaction>
</comment>
<keyword evidence="12" id="KW-1185">Reference proteome</keyword>
<dbReference type="NCBIfam" id="TIGR00217">
    <property type="entry name" value="malQ"/>
    <property type="match status" value="1"/>
</dbReference>